<comment type="caution">
    <text evidence="3">The sequence shown here is derived from an EMBL/GenBank/DDBJ whole genome shotgun (WGS) entry which is preliminary data.</text>
</comment>
<dbReference type="InterPro" id="IPR054289">
    <property type="entry name" value="DUF7025"/>
</dbReference>
<dbReference type="GO" id="GO:0005524">
    <property type="term" value="F:ATP binding"/>
    <property type="evidence" value="ECO:0007669"/>
    <property type="project" value="InterPro"/>
</dbReference>
<feature type="compositionally biased region" description="Polar residues" evidence="1">
    <location>
        <begin position="1"/>
        <end position="22"/>
    </location>
</feature>
<feature type="domain" description="AAA+ ATPase" evidence="2">
    <location>
        <begin position="725"/>
        <end position="852"/>
    </location>
</feature>
<feature type="region of interest" description="Disordered" evidence="1">
    <location>
        <begin position="1034"/>
        <end position="1159"/>
    </location>
</feature>
<feature type="compositionally biased region" description="Basic and acidic residues" evidence="1">
    <location>
        <begin position="187"/>
        <end position="198"/>
    </location>
</feature>
<dbReference type="Proteomes" id="UP000288168">
    <property type="component" value="Unassembled WGS sequence"/>
</dbReference>
<dbReference type="OrthoDB" id="10042665at2759"/>
<accession>A0A428PD39</accession>
<dbReference type="STRING" id="1325734.A0A428PD39"/>
<dbReference type="Pfam" id="PF00004">
    <property type="entry name" value="AAA"/>
    <property type="match status" value="1"/>
</dbReference>
<feature type="region of interest" description="Disordered" evidence="1">
    <location>
        <begin position="1"/>
        <end position="150"/>
    </location>
</feature>
<reference evidence="3 4" key="1">
    <citation type="submission" date="2017-06" db="EMBL/GenBank/DDBJ databases">
        <title>Comparative genomic analysis of Ambrosia Fusariam Clade fungi.</title>
        <authorList>
            <person name="Stajich J.E."/>
            <person name="Carrillo J."/>
            <person name="Kijimoto T."/>
            <person name="Eskalen A."/>
            <person name="O'Donnell K."/>
            <person name="Kasson M."/>
        </authorList>
    </citation>
    <scope>NUCLEOTIDE SEQUENCE [LARGE SCALE GENOMIC DNA]</scope>
    <source>
        <strain evidence="3 4">NRRL62584</strain>
    </source>
</reference>
<name>A0A428PD39_9HYPO</name>
<dbReference type="GO" id="GO:0016887">
    <property type="term" value="F:ATP hydrolysis activity"/>
    <property type="evidence" value="ECO:0007669"/>
    <property type="project" value="InterPro"/>
</dbReference>
<dbReference type="InterPro" id="IPR003593">
    <property type="entry name" value="AAA+_ATPase"/>
</dbReference>
<dbReference type="SMART" id="SM00382">
    <property type="entry name" value="AAA"/>
    <property type="match status" value="1"/>
</dbReference>
<evidence type="ECO:0000256" key="1">
    <source>
        <dbReference type="SAM" id="MobiDB-lite"/>
    </source>
</evidence>
<feature type="compositionally biased region" description="Acidic residues" evidence="1">
    <location>
        <begin position="120"/>
        <end position="135"/>
    </location>
</feature>
<gene>
    <name evidence="3" type="ORF">CEP54_011652</name>
</gene>
<feature type="region of interest" description="Disordered" evidence="1">
    <location>
        <begin position="187"/>
        <end position="223"/>
    </location>
</feature>
<dbReference type="PANTHER" id="PTHR46411:SF3">
    <property type="entry name" value="AAA+ ATPASE DOMAIN-CONTAINING PROTEIN"/>
    <property type="match status" value="1"/>
</dbReference>
<evidence type="ECO:0000313" key="3">
    <source>
        <dbReference type="EMBL" id="RSL50988.1"/>
    </source>
</evidence>
<dbReference type="InterPro" id="IPR056599">
    <property type="entry name" value="AAA_lid_fung"/>
</dbReference>
<proteinExistence type="predicted"/>
<dbReference type="AlphaFoldDB" id="A0A428PD39"/>
<dbReference type="InterPro" id="IPR003959">
    <property type="entry name" value="ATPase_AAA_core"/>
</dbReference>
<dbReference type="Pfam" id="PF22942">
    <property type="entry name" value="DUF7025"/>
    <property type="match status" value="1"/>
</dbReference>
<dbReference type="SUPFAM" id="SSF52540">
    <property type="entry name" value="P-loop containing nucleoside triphosphate hydrolases"/>
    <property type="match status" value="1"/>
</dbReference>
<dbReference type="Pfam" id="PF23232">
    <property type="entry name" value="AAA_lid_13"/>
    <property type="match status" value="1"/>
</dbReference>
<sequence>MTQNSAVVSASGPGQESVTNLDSDPKASGIATVAVTPTPQVEAEAVQQPTHQAEQLESDLRASDSSPVAPVVSSDKAAPRESTNKNLAKFDAAATKEDKRKDAELSSNEEENSEAHSDGDAEVESEEGEETDEDEPPKRKPKIPQVRKVNFEGFKNRFSEEEDEYALDVLVAGNDLMDEIRREQLTRQNCENRDDRRLEHKRNKPRKVPSKPSQGLIPKAATQPKEGGWIQRVRIQSQSILHHLGKVTGESWSIDDRRIFNRPFSVFIYFQDKMKEVLIELESRWGEEERRLEAMGLEASNDKAAEDKEVNDLDDGESTDAAAEGVEALKDIRCYVTFVEEEIIPLAKQFEGTQRTKVRFDDLWFLFQVGDLVCAPSALASAVPSSKSSTMYQPFWRVYATKPPTGFSRRPKPGQFLRRQDDSDSEDGDERFKGPFKVWAYYIDHDGTSYGAVKHDFLIFQYSGEHEIAKLPCYPLRYLEDQETHFQELKALGKKFESCIKNNHLSYNGWTRISSPDGEPMTSNSSGFQRQPHSEYIDSHVVVDFAEAFHQVGDWKPEFDRPTDSMGGWDHDLDDVPVMTWSDEHRSDQVEGLSWDFVQTYDGVTMWQRKDGLEKDSFLKARSELFLKSGDQKTIPLRDEDYALISRRMFAYVLKDRKFIAVDVQYLSEIPPQDNVFKNLKIDKEYKQMVKGLVRSHLVKKDLEQQHPGVSKIHQSQDIIYGKGRGLVILLHGVPGVGKTATAEAVAMEYRKPLFVITCGDLGLTPREVEESLTEIFRLAHLWHCVLLLDEADVFLAQRSRFDLTRNALVSVFLRILEYYNGILFLTTNRVGTLDEAFKSRIHMSLYYPPLNETQVTLIFKMNLEKLADIEKERQALTGEPELDIDGPSITDFATRHCEITETKGGRWNGRQIRNAFQIASSLARYHALEEYENELAKGQDPGPRRPVLNCTQFEKVERATNAFNNYLEQTKGFSDADLAHIAGERDDFYRQGKLFNAMTGAGAAAGAVGAAHLGPGGQGPGNLYPSGQYSWSVPPEHSGGGTAPQMEFSAMTPGPMRYGQNEHPHPPATSHGGGPNVFQTPPHSRAGLNAGSFYTPPTGGGQGVDPFIEGGHQQGYVHNANSAHNYGGGGQQPMYSYGVHQPELRPQAPAAPDESAYD</sequence>
<keyword evidence="4" id="KW-1185">Reference proteome</keyword>
<feature type="compositionally biased region" description="Basic and acidic residues" evidence="1">
    <location>
        <begin position="94"/>
        <end position="104"/>
    </location>
</feature>
<dbReference type="PANTHER" id="PTHR46411">
    <property type="entry name" value="FAMILY ATPASE, PUTATIVE-RELATED"/>
    <property type="match status" value="1"/>
</dbReference>
<dbReference type="CDD" id="cd19481">
    <property type="entry name" value="RecA-like_protease"/>
    <property type="match status" value="1"/>
</dbReference>
<feature type="compositionally biased region" description="Basic residues" evidence="1">
    <location>
        <begin position="199"/>
        <end position="209"/>
    </location>
</feature>
<organism evidence="3 4">
    <name type="scientific">Fusarium duplospermum</name>
    <dbReference type="NCBI Taxonomy" id="1325734"/>
    <lineage>
        <taxon>Eukaryota</taxon>
        <taxon>Fungi</taxon>
        <taxon>Dikarya</taxon>
        <taxon>Ascomycota</taxon>
        <taxon>Pezizomycotina</taxon>
        <taxon>Sordariomycetes</taxon>
        <taxon>Hypocreomycetidae</taxon>
        <taxon>Hypocreales</taxon>
        <taxon>Nectriaceae</taxon>
        <taxon>Fusarium</taxon>
        <taxon>Fusarium solani species complex</taxon>
    </lineage>
</organism>
<feature type="compositionally biased region" description="Low complexity" evidence="1">
    <location>
        <begin position="63"/>
        <end position="76"/>
    </location>
</feature>
<protein>
    <recommendedName>
        <fullName evidence="2">AAA+ ATPase domain-containing protein</fullName>
    </recommendedName>
</protein>
<dbReference type="InterPro" id="IPR027417">
    <property type="entry name" value="P-loop_NTPase"/>
</dbReference>
<evidence type="ECO:0000313" key="4">
    <source>
        <dbReference type="Proteomes" id="UP000288168"/>
    </source>
</evidence>
<evidence type="ECO:0000259" key="2">
    <source>
        <dbReference type="SMART" id="SM00382"/>
    </source>
</evidence>
<feature type="region of interest" description="Disordered" evidence="1">
    <location>
        <begin position="404"/>
        <end position="430"/>
    </location>
</feature>
<dbReference type="EMBL" id="NKCI01000155">
    <property type="protein sequence ID" value="RSL50988.1"/>
    <property type="molecule type" value="Genomic_DNA"/>
</dbReference>
<dbReference type="Gene3D" id="3.40.50.300">
    <property type="entry name" value="P-loop containing nucleotide triphosphate hydrolases"/>
    <property type="match status" value="1"/>
</dbReference>